<dbReference type="OrthoDB" id="1121549at2"/>
<reference evidence="2 3" key="1">
    <citation type="submission" date="2018-05" db="EMBL/GenBank/DDBJ databases">
        <title>Genomic Encyclopedia of Type Strains, Phase IV (KMG-IV): sequencing the most valuable type-strain genomes for metagenomic binning, comparative biology and taxonomic classification.</title>
        <authorList>
            <person name="Goeker M."/>
        </authorList>
    </citation>
    <scope>NUCLEOTIDE SEQUENCE [LARGE SCALE GENOMIC DNA]</scope>
    <source>
        <strain evidence="2 3">DSM 28579</strain>
    </source>
</reference>
<sequence length="152" mass="16553">MKNISKIVLYIIIAITVVVMGLFYFGGGTEGALSTATDADVFYQPNYTSLALNLAFVLMIVAIAAALIIAIWGFIQSPKESMKSLLGLALLAAVVFVAYMLTDTDPVLLSDGRMFTNEFRLTLAGVCIWTSWILLILTILSIAFSYVIKLTK</sequence>
<keyword evidence="1" id="KW-0472">Membrane</keyword>
<dbReference type="EMBL" id="QENZ01000003">
    <property type="protein sequence ID" value="PVX52605.1"/>
    <property type="molecule type" value="Genomic_DNA"/>
</dbReference>
<evidence type="ECO:0000313" key="3">
    <source>
        <dbReference type="Proteomes" id="UP000251835"/>
    </source>
</evidence>
<dbReference type="RefSeq" id="WP_116496133.1">
    <property type="nucleotide sequence ID" value="NZ_QENZ01000003.1"/>
</dbReference>
<feature type="transmembrane region" description="Helical" evidence="1">
    <location>
        <begin position="84"/>
        <end position="101"/>
    </location>
</feature>
<protein>
    <submittedName>
        <fullName evidence="2">Uncharacterized protein</fullName>
    </submittedName>
</protein>
<organism evidence="2 3">
    <name type="scientific">Balneicella halophila</name>
    <dbReference type="NCBI Taxonomy" id="1537566"/>
    <lineage>
        <taxon>Bacteria</taxon>
        <taxon>Pseudomonadati</taxon>
        <taxon>Bacteroidota</taxon>
        <taxon>Bacteroidia</taxon>
        <taxon>Bacteroidales</taxon>
        <taxon>Balneicellaceae</taxon>
        <taxon>Balneicella</taxon>
    </lineage>
</organism>
<feature type="transmembrane region" description="Helical" evidence="1">
    <location>
        <begin position="47"/>
        <end position="72"/>
    </location>
</feature>
<comment type="caution">
    <text evidence="2">The sequence shown here is derived from an EMBL/GenBank/DDBJ whole genome shotgun (WGS) entry which is preliminary data.</text>
</comment>
<keyword evidence="1" id="KW-0812">Transmembrane</keyword>
<keyword evidence="3" id="KW-1185">Reference proteome</keyword>
<proteinExistence type="predicted"/>
<keyword evidence="1" id="KW-1133">Transmembrane helix</keyword>
<evidence type="ECO:0000313" key="2">
    <source>
        <dbReference type="EMBL" id="PVX52605.1"/>
    </source>
</evidence>
<dbReference type="AlphaFoldDB" id="A0A7L4US48"/>
<name>A0A7L4US48_BALHA</name>
<accession>A0A7L4US48</accession>
<evidence type="ECO:0000256" key="1">
    <source>
        <dbReference type="SAM" id="Phobius"/>
    </source>
</evidence>
<dbReference type="Proteomes" id="UP000251835">
    <property type="component" value="Unassembled WGS sequence"/>
</dbReference>
<gene>
    <name evidence="2" type="ORF">C7377_0934</name>
</gene>
<feature type="transmembrane region" description="Helical" evidence="1">
    <location>
        <begin position="121"/>
        <end position="148"/>
    </location>
</feature>
<feature type="transmembrane region" description="Helical" evidence="1">
    <location>
        <begin position="7"/>
        <end position="27"/>
    </location>
</feature>